<gene>
    <name evidence="1" type="ORF">CDAR_552921</name>
</gene>
<proteinExistence type="predicted"/>
<evidence type="ECO:0000313" key="1">
    <source>
        <dbReference type="EMBL" id="GIY79340.1"/>
    </source>
</evidence>
<keyword evidence="2" id="KW-1185">Reference proteome</keyword>
<name>A0AAV4WB84_9ARAC</name>
<organism evidence="1 2">
    <name type="scientific">Caerostris darwini</name>
    <dbReference type="NCBI Taxonomy" id="1538125"/>
    <lineage>
        <taxon>Eukaryota</taxon>
        <taxon>Metazoa</taxon>
        <taxon>Ecdysozoa</taxon>
        <taxon>Arthropoda</taxon>
        <taxon>Chelicerata</taxon>
        <taxon>Arachnida</taxon>
        <taxon>Araneae</taxon>
        <taxon>Araneomorphae</taxon>
        <taxon>Entelegynae</taxon>
        <taxon>Araneoidea</taxon>
        <taxon>Araneidae</taxon>
        <taxon>Caerostris</taxon>
    </lineage>
</organism>
<dbReference type="AlphaFoldDB" id="A0AAV4WB84"/>
<comment type="caution">
    <text evidence="1">The sequence shown here is derived from an EMBL/GenBank/DDBJ whole genome shotgun (WGS) entry which is preliminary data.</text>
</comment>
<reference evidence="1 2" key="1">
    <citation type="submission" date="2021-06" db="EMBL/GenBank/DDBJ databases">
        <title>Caerostris darwini draft genome.</title>
        <authorList>
            <person name="Kono N."/>
            <person name="Arakawa K."/>
        </authorList>
    </citation>
    <scope>NUCLEOTIDE SEQUENCE [LARGE SCALE GENOMIC DNA]</scope>
</reference>
<dbReference type="Proteomes" id="UP001054837">
    <property type="component" value="Unassembled WGS sequence"/>
</dbReference>
<dbReference type="EMBL" id="BPLQ01014384">
    <property type="protein sequence ID" value="GIY79340.1"/>
    <property type="molecule type" value="Genomic_DNA"/>
</dbReference>
<protein>
    <submittedName>
        <fullName evidence="1">Uncharacterized protein</fullName>
    </submittedName>
</protein>
<accession>A0AAV4WB84</accession>
<sequence length="84" mass="9390">MSTIYGIALLKIGEEGIAFLMTFRERLINMCMNFVILPTVDGATSAESISDVSATDKKWPLVFAFIDVQDSIHIKKCYCELIIV</sequence>
<evidence type="ECO:0000313" key="2">
    <source>
        <dbReference type="Proteomes" id="UP001054837"/>
    </source>
</evidence>